<dbReference type="SMART" id="SM00882">
    <property type="entry name" value="CoA_trans"/>
    <property type="match status" value="1"/>
</dbReference>
<dbReference type="InterPro" id="IPR037171">
    <property type="entry name" value="NagB/RpiA_transferase-like"/>
</dbReference>
<dbReference type="GO" id="GO:0008775">
    <property type="term" value="F:acetate CoA-transferase activity"/>
    <property type="evidence" value="ECO:0007669"/>
    <property type="project" value="UniProtKB-EC"/>
</dbReference>
<dbReference type="InterPro" id="IPR004165">
    <property type="entry name" value="CoA_trans_fam_I"/>
</dbReference>
<dbReference type="EC" id="2.8.3.8" evidence="2"/>
<accession>A0A517DV55</accession>
<dbReference type="PANTHER" id="PTHR13707:SF60">
    <property type="entry name" value="ACETATE COA-TRANSFERASE SUBUNIT ALPHA"/>
    <property type="match status" value="1"/>
</dbReference>
<keyword evidence="3" id="KW-1185">Reference proteome</keyword>
<dbReference type="RefSeq" id="WP_144350725.1">
    <property type="nucleotide sequence ID" value="NZ_CP036259.1"/>
</dbReference>
<protein>
    <submittedName>
        <fullName evidence="2">Acetate CoA-transferase subunit alpha</fullName>
        <ecNumber evidence="2">2.8.3.8</ecNumber>
    </submittedName>
</protein>
<dbReference type="KEGG" id="sted:SPTER_25720"/>
<dbReference type="SUPFAM" id="SSF100950">
    <property type="entry name" value="NagB/RpiA/CoA transferase-like"/>
    <property type="match status" value="1"/>
</dbReference>
<sequence>MAKLTTVEQALAHLEHGSVIMIGGFLGCGTPEALIDAMVDKGCRELTIIANDSGFPTKGIGKLIVAKQVKKLIASHIGTNAETGRQMQANELAVELVPQGTLIERIRCGGAGLGGILTPTGVGTVVAEGKEIINVDGQNFLLEKPLTAEIALLNAHKADENGNLVFRRSARNFNPVIGTAAKTVIAQVQEIVPVGALDPDEVMLPGIFVDFIVKS</sequence>
<dbReference type="Pfam" id="PF01144">
    <property type="entry name" value="CoA_trans"/>
    <property type="match status" value="1"/>
</dbReference>
<evidence type="ECO:0000256" key="1">
    <source>
        <dbReference type="ARBA" id="ARBA00022679"/>
    </source>
</evidence>
<proteinExistence type="predicted"/>
<dbReference type="Proteomes" id="UP000320776">
    <property type="component" value="Chromosome"/>
</dbReference>
<reference evidence="2 3" key="1">
    <citation type="submission" date="2019-02" db="EMBL/GenBank/DDBJ databases">
        <title>Closed genome of Sporomusa termitida DSM 4440.</title>
        <authorList>
            <person name="Poehlein A."/>
            <person name="Daniel R."/>
        </authorList>
    </citation>
    <scope>NUCLEOTIDE SEQUENCE [LARGE SCALE GENOMIC DNA]</scope>
    <source>
        <strain evidence="2 3">DSM 4440</strain>
    </source>
</reference>
<dbReference type="PANTHER" id="PTHR13707">
    <property type="entry name" value="KETOACID-COENZYME A TRANSFERASE"/>
    <property type="match status" value="1"/>
</dbReference>
<name>A0A517DV55_9FIRM</name>
<keyword evidence="1 2" id="KW-0808">Transferase</keyword>
<gene>
    <name evidence="2" type="primary">atoD_3</name>
    <name evidence="2" type="ORF">SPTER_25720</name>
</gene>
<dbReference type="OrthoDB" id="9777193at2"/>
<organism evidence="2 3">
    <name type="scientific">Sporomusa termitida</name>
    <dbReference type="NCBI Taxonomy" id="2377"/>
    <lineage>
        <taxon>Bacteria</taxon>
        <taxon>Bacillati</taxon>
        <taxon>Bacillota</taxon>
        <taxon>Negativicutes</taxon>
        <taxon>Selenomonadales</taxon>
        <taxon>Sporomusaceae</taxon>
        <taxon>Sporomusa</taxon>
    </lineage>
</organism>
<dbReference type="InterPro" id="IPR012792">
    <property type="entry name" value="3-oxoacid_CoA-transf_A"/>
</dbReference>
<dbReference type="PROSITE" id="PS51257">
    <property type="entry name" value="PROKAR_LIPOPROTEIN"/>
    <property type="match status" value="1"/>
</dbReference>
<dbReference type="EMBL" id="CP036259">
    <property type="protein sequence ID" value="QDR81198.1"/>
    <property type="molecule type" value="Genomic_DNA"/>
</dbReference>
<evidence type="ECO:0000313" key="2">
    <source>
        <dbReference type="EMBL" id="QDR81198.1"/>
    </source>
</evidence>
<dbReference type="AlphaFoldDB" id="A0A517DV55"/>
<evidence type="ECO:0000313" key="3">
    <source>
        <dbReference type="Proteomes" id="UP000320776"/>
    </source>
</evidence>
<dbReference type="Gene3D" id="3.40.1080.10">
    <property type="entry name" value="Glutaconate Coenzyme A-transferase"/>
    <property type="match status" value="1"/>
</dbReference>
<dbReference type="NCBIfam" id="TIGR02429">
    <property type="entry name" value="pcaI_scoA_fam"/>
    <property type="match status" value="1"/>
</dbReference>